<sequence>MPFGNPSRYMINEFSYALNVWAFEVFPIFRGFSKHKGQKFPRMLCWGPSKQAFYCVIIDNFFHAENRFNKFIVNVVVGTEQERQNYPVALQFSDDSSSCSSNEVERATHHALIIAELEEQVRCRHIDLKTPSSNQVIPSPNLLEVVAAAEVSRKSQRCEYGREDDCGFPNWSLITPNASTIDKWVSSGTDT</sequence>
<evidence type="ECO:0000313" key="2">
    <source>
        <dbReference type="Proteomes" id="UP001152561"/>
    </source>
</evidence>
<evidence type="ECO:0000313" key="1">
    <source>
        <dbReference type="EMBL" id="KAJ8571136.1"/>
    </source>
</evidence>
<name>A0A9Q1RSN6_9SOLA</name>
<reference evidence="2" key="1">
    <citation type="journal article" date="2023" name="Proc. Natl. Acad. Sci. U.S.A.">
        <title>Genomic and structural basis for evolution of tropane alkaloid biosynthesis.</title>
        <authorList>
            <person name="Wanga Y.-J."/>
            <person name="Taina T."/>
            <person name="Yua J.-Y."/>
            <person name="Lia J."/>
            <person name="Xua B."/>
            <person name="Chenc J."/>
            <person name="D'Auriad J.C."/>
            <person name="Huanga J.-P."/>
            <person name="Huanga S.-X."/>
        </authorList>
    </citation>
    <scope>NUCLEOTIDE SEQUENCE [LARGE SCALE GENOMIC DNA]</scope>
    <source>
        <strain evidence="2">cv. KIB-2019</strain>
    </source>
</reference>
<dbReference type="Proteomes" id="UP001152561">
    <property type="component" value="Unassembled WGS sequence"/>
</dbReference>
<dbReference type="EMBL" id="JAJAGQ010000002">
    <property type="protein sequence ID" value="KAJ8571136.1"/>
    <property type="molecule type" value="Genomic_DNA"/>
</dbReference>
<proteinExistence type="predicted"/>
<accession>A0A9Q1RSN6</accession>
<comment type="caution">
    <text evidence="1">The sequence shown here is derived from an EMBL/GenBank/DDBJ whole genome shotgun (WGS) entry which is preliminary data.</text>
</comment>
<gene>
    <name evidence="1" type="ORF">K7X08_038108</name>
</gene>
<dbReference type="AlphaFoldDB" id="A0A9Q1RSN6"/>
<keyword evidence="2" id="KW-1185">Reference proteome</keyword>
<dbReference type="OrthoDB" id="1324749at2759"/>
<organism evidence="1 2">
    <name type="scientific">Anisodus acutangulus</name>
    <dbReference type="NCBI Taxonomy" id="402998"/>
    <lineage>
        <taxon>Eukaryota</taxon>
        <taxon>Viridiplantae</taxon>
        <taxon>Streptophyta</taxon>
        <taxon>Embryophyta</taxon>
        <taxon>Tracheophyta</taxon>
        <taxon>Spermatophyta</taxon>
        <taxon>Magnoliopsida</taxon>
        <taxon>eudicotyledons</taxon>
        <taxon>Gunneridae</taxon>
        <taxon>Pentapetalae</taxon>
        <taxon>asterids</taxon>
        <taxon>lamiids</taxon>
        <taxon>Solanales</taxon>
        <taxon>Solanaceae</taxon>
        <taxon>Solanoideae</taxon>
        <taxon>Hyoscyameae</taxon>
        <taxon>Anisodus</taxon>
    </lineage>
</organism>
<protein>
    <submittedName>
        <fullName evidence="1">Uncharacterized protein</fullName>
    </submittedName>
</protein>